<accession>A0A0V0G655</accession>
<dbReference type="InterPro" id="IPR001594">
    <property type="entry name" value="Palmitoyltrfase_DHHC"/>
</dbReference>
<sequence length="360" mass="41834">LCCCEYIDLNGEDSHILGCCCNCHEVDACFERLITGKKISWKIINNIMLSGSDRLRIPWFGGARKVSLDALLPVVLLSIFIFCAAQGVWMSVVAFAFLPIFLIYAHFLYMKLYSQTHFFYSWNITSTLFIFTLFEFVGVNILEIREDENLAFFSLTVAVLFSIYKVRQKERMSYVVSEFQQDPSNLNNYCLDCNIRVPARAFHCYTCQVCIMQRDQHCAWLNCCIAQYNHSWYMLFLIFNFSQLVLCSNLILTTACHPFKVWGAIMLPDDCSDVYYDSQFAICFVTSLYCVEASIFVGSVLIHECWLITIGMTGHEFRNRNRRTLCCGLLAPRPYSKGFLRNWIYYFKGGDNKMAYYYNI</sequence>
<feature type="transmembrane region" description="Helical" evidence="10">
    <location>
        <begin position="150"/>
        <end position="166"/>
    </location>
</feature>
<dbReference type="PANTHER" id="PTHR22883">
    <property type="entry name" value="ZINC FINGER DHHC DOMAIN CONTAINING PROTEIN"/>
    <property type="match status" value="1"/>
</dbReference>
<evidence type="ECO:0000256" key="7">
    <source>
        <dbReference type="ARBA" id="ARBA00023139"/>
    </source>
</evidence>
<name>A0A0V0G655_TRIDM</name>
<comment type="similarity">
    <text evidence="10">Belongs to the DHHC palmitoyltransferase family.</text>
</comment>
<comment type="catalytic activity">
    <reaction evidence="10">
        <text>L-cysteinyl-[protein] + hexadecanoyl-CoA = S-hexadecanoyl-L-cysteinyl-[protein] + CoA</text>
        <dbReference type="Rhea" id="RHEA:36683"/>
        <dbReference type="Rhea" id="RHEA-COMP:10131"/>
        <dbReference type="Rhea" id="RHEA-COMP:11032"/>
        <dbReference type="ChEBI" id="CHEBI:29950"/>
        <dbReference type="ChEBI" id="CHEBI:57287"/>
        <dbReference type="ChEBI" id="CHEBI:57379"/>
        <dbReference type="ChEBI" id="CHEBI:74151"/>
        <dbReference type="EC" id="2.3.1.225"/>
    </reaction>
</comment>
<protein>
    <recommendedName>
        <fullName evidence="10">Palmitoyltransferase</fullName>
        <ecNumber evidence="10">2.3.1.225</ecNumber>
    </recommendedName>
</protein>
<keyword evidence="3 10" id="KW-0812">Transmembrane</keyword>
<dbReference type="PROSITE" id="PS50216">
    <property type="entry name" value="DHHC"/>
    <property type="match status" value="1"/>
</dbReference>
<organism evidence="12">
    <name type="scientific">Triatoma dimidiata</name>
    <name type="common">Kissing bug</name>
    <name type="synonym">Meccus dimidiatus</name>
    <dbReference type="NCBI Taxonomy" id="72491"/>
    <lineage>
        <taxon>Eukaryota</taxon>
        <taxon>Metazoa</taxon>
        <taxon>Ecdysozoa</taxon>
        <taxon>Arthropoda</taxon>
        <taxon>Hexapoda</taxon>
        <taxon>Insecta</taxon>
        <taxon>Pterygota</taxon>
        <taxon>Neoptera</taxon>
        <taxon>Paraneoptera</taxon>
        <taxon>Hemiptera</taxon>
        <taxon>Heteroptera</taxon>
        <taxon>Panheteroptera</taxon>
        <taxon>Cimicomorpha</taxon>
        <taxon>Reduviidae</taxon>
        <taxon>Triatominae</taxon>
        <taxon>Triatoma</taxon>
    </lineage>
</organism>
<dbReference type="GO" id="GO:0005783">
    <property type="term" value="C:endoplasmic reticulum"/>
    <property type="evidence" value="ECO:0007669"/>
    <property type="project" value="TreeGrafter"/>
</dbReference>
<dbReference type="GO" id="GO:0006612">
    <property type="term" value="P:protein targeting to membrane"/>
    <property type="evidence" value="ECO:0007669"/>
    <property type="project" value="TreeGrafter"/>
</dbReference>
<evidence type="ECO:0000256" key="5">
    <source>
        <dbReference type="ARBA" id="ARBA00023034"/>
    </source>
</evidence>
<dbReference type="GO" id="GO:0005794">
    <property type="term" value="C:Golgi apparatus"/>
    <property type="evidence" value="ECO:0007669"/>
    <property type="project" value="UniProtKB-SubCell"/>
</dbReference>
<dbReference type="Pfam" id="PF01529">
    <property type="entry name" value="DHHC"/>
    <property type="match status" value="1"/>
</dbReference>
<comment type="subcellular location">
    <subcellularLocation>
        <location evidence="1">Golgi apparatus</location>
        <location evidence="1">trans-Golgi network membrane</location>
        <topology evidence="1">Multi-pass membrane protein</topology>
    </subcellularLocation>
</comment>
<feature type="transmembrane region" description="Helical" evidence="10">
    <location>
        <begin position="232"/>
        <end position="252"/>
    </location>
</feature>
<feature type="transmembrane region" description="Helical" evidence="10">
    <location>
        <begin position="66"/>
        <end position="82"/>
    </location>
</feature>
<feature type="transmembrane region" description="Helical" evidence="10">
    <location>
        <begin position="88"/>
        <end position="107"/>
    </location>
</feature>
<evidence type="ECO:0000313" key="12">
    <source>
        <dbReference type="EMBL" id="JAP03481.1"/>
    </source>
</evidence>
<keyword evidence="2 10" id="KW-0808">Transferase</keyword>
<evidence type="ECO:0000256" key="1">
    <source>
        <dbReference type="ARBA" id="ARBA00004166"/>
    </source>
</evidence>
<dbReference type="GO" id="GO:0019706">
    <property type="term" value="F:protein-cysteine S-palmitoyltransferase activity"/>
    <property type="evidence" value="ECO:0007669"/>
    <property type="project" value="UniProtKB-EC"/>
</dbReference>
<dbReference type="AlphaFoldDB" id="A0A0V0G655"/>
<keyword evidence="7" id="KW-0564">Palmitate</keyword>
<dbReference type="EMBL" id="GECL01002643">
    <property type="protein sequence ID" value="JAP03481.1"/>
    <property type="molecule type" value="Transcribed_RNA"/>
</dbReference>
<feature type="non-terminal residue" evidence="12">
    <location>
        <position position="1"/>
    </location>
</feature>
<reference evidence="12" key="1">
    <citation type="journal article" date="2018" name="J. Proteomics">
        <title>Exploring the molecular complexity of Triatoma dimidiata sialome.</title>
        <authorList>
            <person name="Santiago P.B."/>
            <person name="de Araujo C.N."/>
            <person name="Charneau S."/>
            <person name="Bastos I.M.D."/>
            <person name="Assumpcao T.C.F."/>
            <person name="Queiroz R.M.L."/>
            <person name="Praca Y.R."/>
            <person name="Cordeiro T.M."/>
            <person name="Garcia C.H.S."/>
            <person name="da Silva I.G."/>
            <person name="Raiol T."/>
            <person name="Motta F.N."/>
            <person name="de Araujo Oliveira J.V."/>
            <person name="de Sousa M.V."/>
            <person name="Ribeiro J.M.C."/>
            <person name="de Santana J.M."/>
        </authorList>
    </citation>
    <scope>NUCLEOTIDE SEQUENCE</scope>
    <source>
        <strain evidence="12">Santander</strain>
        <tissue evidence="12">Salivary glands</tissue>
    </source>
</reference>
<evidence type="ECO:0000256" key="3">
    <source>
        <dbReference type="ARBA" id="ARBA00022692"/>
    </source>
</evidence>
<evidence type="ECO:0000256" key="2">
    <source>
        <dbReference type="ARBA" id="ARBA00022679"/>
    </source>
</evidence>
<evidence type="ECO:0000256" key="8">
    <source>
        <dbReference type="ARBA" id="ARBA00023288"/>
    </source>
</evidence>
<dbReference type="EC" id="2.3.1.225" evidence="10"/>
<keyword evidence="6 10" id="KW-0472">Membrane</keyword>
<evidence type="ECO:0000256" key="9">
    <source>
        <dbReference type="ARBA" id="ARBA00023315"/>
    </source>
</evidence>
<keyword evidence="5" id="KW-0333">Golgi apparatus</keyword>
<keyword evidence="4 10" id="KW-1133">Transmembrane helix</keyword>
<dbReference type="PANTHER" id="PTHR22883:SF475">
    <property type="entry name" value="PALMITOYLTRANSFERASE ZDHHC23"/>
    <property type="match status" value="1"/>
</dbReference>
<evidence type="ECO:0000256" key="10">
    <source>
        <dbReference type="RuleBase" id="RU079119"/>
    </source>
</evidence>
<dbReference type="InterPro" id="IPR039859">
    <property type="entry name" value="PFA4/ZDH16/20/ERF2-like"/>
</dbReference>
<feature type="transmembrane region" description="Helical" evidence="10">
    <location>
        <begin position="119"/>
        <end position="138"/>
    </location>
</feature>
<feature type="domain" description="Palmitoyltransferase DHHC" evidence="11">
    <location>
        <begin position="187"/>
        <end position="320"/>
    </location>
</feature>
<keyword evidence="9 10" id="KW-0012">Acyltransferase</keyword>
<evidence type="ECO:0000259" key="11">
    <source>
        <dbReference type="Pfam" id="PF01529"/>
    </source>
</evidence>
<proteinExistence type="inferred from homology"/>
<comment type="domain">
    <text evidence="10">The DHHC domain is required for palmitoyltransferase activity.</text>
</comment>
<keyword evidence="8" id="KW-0449">Lipoprotein</keyword>
<evidence type="ECO:0000256" key="6">
    <source>
        <dbReference type="ARBA" id="ARBA00023136"/>
    </source>
</evidence>
<evidence type="ECO:0000256" key="4">
    <source>
        <dbReference type="ARBA" id="ARBA00022989"/>
    </source>
</evidence>